<dbReference type="InterPro" id="IPR003439">
    <property type="entry name" value="ABC_transporter-like_ATP-bd"/>
</dbReference>
<keyword evidence="1" id="KW-0547">Nucleotide-binding</keyword>
<dbReference type="Gene3D" id="3.40.50.300">
    <property type="entry name" value="P-loop containing nucleotide triphosphate hydrolases"/>
    <property type="match status" value="1"/>
</dbReference>
<dbReference type="SUPFAM" id="SSF52540">
    <property type="entry name" value="P-loop containing nucleoside triphosphate hydrolases"/>
    <property type="match status" value="1"/>
</dbReference>
<evidence type="ECO:0000259" key="3">
    <source>
        <dbReference type="PROSITE" id="PS50893"/>
    </source>
</evidence>
<keyword evidence="2" id="KW-0067">ATP-binding</keyword>
<feature type="domain" description="ABC transporter" evidence="3">
    <location>
        <begin position="13"/>
        <end position="261"/>
    </location>
</feature>
<reference evidence="5" key="1">
    <citation type="submission" date="2025-08" db="UniProtKB">
        <authorList>
            <consortium name="RefSeq"/>
        </authorList>
    </citation>
    <scope>IDENTIFICATION</scope>
</reference>
<evidence type="ECO:0000256" key="2">
    <source>
        <dbReference type="ARBA" id="ARBA00022840"/>
    </source>
</evidence>
<dbReference type="InterPro" id="IPR027417">
    <property type="entry name" value="P-loop_NTPase"/>
</dbReference>
<accession>A0AB40BP28</accession>
<name>A0AB40BP28_DIOCR</name>
<proteinExistence type="predicted"/>
<sequence>MGEAIADERSTTVEIKDLSFTYPGIDGHPPPGSAPLIDGFSLTLHAGNRCLLVGSNGAGESSFSCYLVLSFLGGKHMVGPEMVRVLGRSAFHDTALTSSGDLSYLGGEWRRDVAFAGFEVSIQMDVSAEKMIYGVTGVDPQRRDELIKVLDIDLSWRMHKSSDGQRRRVQICMGLLKPFKVLLLDEITVDLDVLARANLLKYLSKDCEERGATIIYATHIFDGLENWPTHIVYVAHGKLQLALPLAKVKEMSNLSLMRTVESWLRKERDEDRKRRKERKLKGLEEFDRAVEGTRVIGDPAKSAVRVVNNGWAAGRLHSTVAGEENFTFSSNRVLRQ</sequence>
<dbReference type="PROSITE" id="PS50893">
    <property type="entry name" value="ABC_TRANSPORTER_2"/>
    <property type="match status" value="1"/>
</dbReference>
<dbReference type="AlphaFoldDB" id="A0AB40BP28"/>
<gene>
    <name evidence="5" type="primary">LOC120265383</name>
</gene>
<dbReference type="Pfam" id="PF00005">
    <property type="entry name" value="ABC_tran"/>
    <property type="match status" value="1"/>
</dbReference>
<protein>
    <submittedName>
        <fullName evidence="5">ABC transporter I family member 20-like</fullName>
    </submittedName>
</protein>
<keyword evidence="4" id="KW-1185">Reference proteome</keyword>
<dbReference type="GeneID" id="120265383"/>
<dbReference type="Proteomes" id="UP001515500">
    <property type="component" value="Chromosome 7"/>
</dbReference>
<evidence type="ECO:0000313" key="5">
    <source>
        <dbReference type="RefSeq" id="XP_039129191.1"/>
    </source>
</evidence>
<dbReference type="GO" id="GO:0005524">
    <property type="term" value="F:ATP binding"/>
    <property type="evidence" value="ECO:0007669"/>
    <property type="project" value="UniProtKB-KW"/>
</dbReference>
<evidence type="ECO:0000313" key="4">
    <source>
        <dbReference type="Proteomes" id="UP001515500"/>
    </source>
</evidence>
<dbReference type="PANTHER" id="PTHR43158">
    <property type="entry name" value="SKFA PEPTIDE EXPORT ATP-BINDING PROTEIN SKFE"/>
    <property type="match status" value="1"/>
</dbReference>
<dbReference type="GO" id="GO:0016887">
    <property type="term" value="F:ATP hydrolysis activity"/>
    <property type="evidence" value="ECO:0007669"/>
    <property type="project" value="InterPro"/>
</dbReference>
<organism evidence="4 5">
    <name type="scientific">Dioscorea cayennensis subsp. rotundata</name>
    <name type="common">White Guinea yam</name>
    <name type="synonym">Dioscorea rotundata</name>
    <dbReference type="NCBI Taxonomy" id="55577"/>
    <lineage>
        <taxon>Eukaryota</taxon>
        <taxon>Viridiplantae</taxon>
        <taxon>Streptophyta</taxon>
        <taxon>Embryophyta</taxon>
        <taxon>Tracheophyta</taxon>
        <taxon>Spermatophyta</taxon>
        <taxon>Magnoliopsida</taxon>
        <taxon>Liliopsida</taxon>
        <taxon>Dioscoreales</taxon>
        <taxon>Dioscoreaceae</taxon>
        <taxon>Dioscorea</taxon>
    </lineage>
</organism>
<evidence type="ECO:0000256" key="1">
    <source>
        <dbReference type="ARBA" id="ARBA00022741"/>
    </source>
</evidence>
<dbReference type="PANTHER" id="PTHR43158:SF12">
    <property type="entry name" value="ABC TRANSPORTER FAMILY PROTEIN"/>
    <property type="match status" value="1"/>
</dbReference>
<dbReference type="RefSeq" id="XP_039129191.1">
    <property type="nucleotide sequence ID" value="XM_039273257.1"/>
</dbReference>